<comment type="similarity">
    <text evidence="2 5">Belongs to the sulfotransferase 1 family.</text>
</comment>
<evidence type="ECO:0000256" key="3">
    <source>
        <dbReference type="ARBA" id="ARBA00022490"/>
    </source>
</evidence>
<dbReference type="GeneTree" id="ENSGT00940000162879"/>
<dbReference type="FunFam" id="3.40.50.300:FF:000433">
    <property type="entry name" value="Estrogen sulfotransferase"/>
    <property type="match status" value="1"/>
</dbReference>
<dbReference type="Proteomes" id="UP000472275">
    <property type="component" value="Chromosome 1"/>
</dbReference>
<dbReference type="Pfam" id="PF00685">
    <property type="entry name" value="Sulfotransfer_1"/>
    <property type="match status" value="1"/>
</dbReference>
<evidence type="ECO:0000313" key="9">
    <source>
        <dbReference type="Proteomes" id="UP000472275"/>
    </source>
</evidence>
<dbReference type="AlphaFoldDB" id="A0A663EDH8"/>
<keyword evidence="4 5" id="KW-0808">Transferase</keyword>
<evidence type="ECO:0000256" key="5">
    <source>
        <dbReference type="RuleBase" id="RU361155"/>
    </source>
</evidence>
<dbReference type="GO" id="GO:0004062">
    <property type="term" value="F:aryl sulfotransferase activity"/>
    <property type="evidence" value="ECO:0007669"/>
    <property type="project" value="Ensembl"/>
</dbReference>
<evidence type="ECO:0000256" key="6">
    <source>
        <dbReference type="SAM" id="MobiDB-lite"/>
    </source>
</evidence>
<organism evidence="8 9">
    <name type="scientific">Aquila chrysaetos chrysaetos</name>
    <dbReference type="NCBI Taxonomy" id="223781"/>
    <lineage>
        <taxon>Eukaryota</taxon>
        <taxon>Metazoa</taxon>
        <taxon>Chordata</taxon>
        <taxon>Craniata</taxon>
        <taxon>Vertebrata</taxon>
        <taxon>Euteleostomi</taxon>
        <taxon>Archelosauria</taxon>
        <taxon>Archosauria</taxon>
        <taxon>Dinosauria</taxon>
        <taxon>Saurischia</taxon>
        <taxon>Theropoda</taxon>
        <taxon>Coelurosauria</taxon>
        <taxon>Aves</taxon>
        <taxon>Neognathae</taxon>
        <taxon>Neoaves</taxon>
        <taxon>Telluraves</taxon>
        <taxon>Accipitrimorphae</taxon>
        <taxon>Accipitriformes</taxon>
        <taxon>Accipitridae</taxon>
        <taxon>Accipitrinae</taxon>
        <taxon>Aquila</taxon>
    </lineage>
</organism>
<evidence type="ECO:0000259" key="7">
    <source>
        <dbReference type="Pfam" id="PF00685"/>
    </source>
</evidence>
<keyword evidence="9" id="KW-1185">Reference proteome</keyword>
<evidence type="ECO:0000256" key="2">
    <source>
        <dbReference type="ARBA" id="ARBA00005771"/>
    </source>
</evidence>
<dbReference type="GO" id="GO:0000103">
    <property type="term" value="P:sulfate assimilation"/>
    <property type="evidence" value="ECO:0007669"/>
    <property type="project" value="Ensembl"/>
</dbReference>
<dbReference type="PANTHER" id="PTHR11783">
    <property type="entry name" value="SULFOTRANSFERASE SULT"/>
    <property type="match status" value="1"/>
</dbReference>
<evidence type="ECO:0000256" key="1">
    <source>
        <dbReference type="ARBA" id="ARBA00004496"/>
    </source>
</evidence>
<evidence type="ECO:0000313" key="8">
    <source>
        <dbReference type="Ensembl" id="ENSACCP00020009969.1"/>
    </source>
</evidence>
<accession>A0A663EDH8</accession>
<dbReference type="SUPFAM" id="SSF52540">
    <property type="entry name" value="P-loop containing nucleoside triphosphate hydrolases"/>
    <property type="match status" value="1"/>
</dbReference>
<dbReference type="EC" id="2.8.2.-" evidence="5"/>
<reference evidence="8" key="3">
    <citation type="submission" date="2025-09" db="UniProtKB">
        <authorList>
            <consortium name="Ensembl"/>
        </authorList>
    </citation>
    <scope>IDENTIFICATION</scope>
</reference>
<evidence type="ECO:0000256" key="4">
    <source>
        <dbReference type="ARBA" id="ARBA00022679"/>
    </source>
</evidence>
<sequence length="310" mass="35813">MGHRPAGTGNTSAARDPGWTSPDGALPWTRSRHGIQPVLRTWRLPVEAFQVRPADLLIATNPKSGTTWLSKILDEIYHDGDVEKCQWDAIVNRVPFLERKAPKMSSGIEMLEKTLSPQLVKTHLLVQLLLTSFWDKNCHLHGPQPQDVIFSHYYFYQMAKMHPDPSTLGEFLETFMVGKVAYGSLYKHVQCWWEKKQEEQLLYLFYEDMKKDPRQGVQKILHFLGKEVVEGTMARMLHHTSLQEMRKNPAADYETMPTTLMDHRFAPLVFLPPGITGDWKNHFTVAQNKHFDQHYQEHMAGSNLDFQMEA</sequence>
<dbReference type="GO" id="GO:0005737">
    <property type="term" value="C:cytoplasm"/>
    <property type="evidence" value="ECO:0007669"/>
    <property type="project" value="UniProtKB-SubCell"/>
</dbReference>
<dbReference type="InterPro" id="IPR027417">
    <property type="entry name" value="P-loop_NTPase"/>
</dbReference>
<keyword evidence="3" id="KW-0963">Cytoplasm</keyword>
<protein>
    <recommendedName>
        <fullName evidence="5">Sulfotransferase</fullName>
        <ecNumber evidence="5">2.8.2.-</ecNumber>
    </recommendedName>
</protein>
<dbReference type="InParanoid" id="A0A663EDH8"/>
<dbReference type="Ensembl" id="ENSACCT00020010394.1">
    <property type="protein sequence ID" value="ENSACCP00020009969.1"/>
    <property type="gene ID" value="ENSACCG00020006795.1"/>
</dbReference>
<gene>
    <name evidence="8" type="primary">LOC115347227</name>
</gene>
<feature type="region of interest" description="Disordered" evidence="6">
    <location>
        <begin position="1"/>
        <end position="30"/>
    </location>
</feature>
<dbReference type="Gene3D" id="3.40.50.300">
    <property type="entry name" value="P-loop containing nucleotide triphosphate hydrolases"/>
    <property type="match status" value="1"/>
</dbReference>
<name>A0A663EDH8_AQUCH</name>
<proteinExistence type="inferred from homology"/>
<dbReference type="GO" id="GO:0051923">
    <property type="term" value="P:sulfation"/>
    <property type="evidence" value="ECO:0007669"/>
    <property type="project" value="Ensembl"/>
</dbReference>
<dbReference type="InterPro" id="IPR000863">
    <property type="entry name" value="Sulfotransferase_dom"/>
</dbReference>
<feature type="domain" description="Sulfotransferase" evidence="7">
    <location>
        <begin position="54"/>
        <end position="302"/>
    </location>
</feature>
<reference evidence="8" key="2">
    <citation type="submission" date="2025-08" db="UniProtKB">
        <authorList>
            <consortium name="Ensembl"/>
        </authorList>
    </citation>
    <scope>IDENTIFICATION</scope>
</reference>
<comment type="subcellular location">
    <subcellularLocation>
        <location evidence="1">Cytoplasm</location>
    </subcellularLocation>
</comment>
<dbReference type="FunCoup" id="A0A663EDH8">
    <property type="interactions" value="6"/>
</dbReference>
<reference evidence="8" key="1">
    <citation type="submission" date="2021-03" db="EMBL/GenBank/DDBJ databases">
        <authorList>
            <consortium name="Wellcome Sanger Institute Data Sharing"/>
        </authorList>
    </citation>
    <scope>NUCLEOTIDE SEQUENCE [LARGE SCALE GENOMIC DNA]</scope>
</reference>